<dbReference type="RefSeq" id="WP_167216262.1">
    <property type="nucleotide sequence ID" value="NZ_JAASRO010000001.1"/>
</dbReference>
<dbReference type="SMART" id="SM00710">
    <property type="entry name" value="PbH1"/>
    <property type="match status" value="6"/>
</dbReference>
<dbReference type="SUPFAM" id="SSF51126">
    <property type="entry name" value="Pectin lyase-like"/>
    <property type="match status" value="1"/>
</dbReference>
<dbReference type="PANTHER" id="PTHR36453">
    <property type="entry name" value="SECRETED PROTEIN-RELATED"/>
    <property type="match status" value="1"/>
</dbReference>
<reference evidence="2 3" key="1">
    <citation type="submission" date="2020-03" db="EMBL/GenBank/DDBJ databases">
        <title>Sequencing the genomes of 1000 actinobacteria strains.</title>
        <authorList>
            <person name="Klenk H.-P."/>
        </authorList>
    </citation>
    <scope>NUCLEOTIDE SEQUENCE [LARGE SCALE GENOMIC DNA]</scope>
    <source>
        <strain evidence="2 3">DSM 45490</strain>
    </source>
</reference>
<feature type="signal peptide" evidence="1">
    <location>
        <begin position="1"/>
        <end position="34"/>
    </location>
</feature>
<evidence type="ECO:0000256" key="1">
    <source>
        <dbReference type="SAM" id="SignalP"/>
    </source>
</evidence>
<proteinExistence type="predicted"/>
<name>A0A7X5VHZ5_9ACTN</name>
<sequence length="676" mass="73438">MTRPRPPRGITGACALALGAAALFSPALFSSASAAPSPADVILVAPDGTADLPEDLHADQVVRTLDAAQALARTKNATADVRILLAGGTYELKDPLRFDSRDGGRNGHTVTWESVPGQRAVLSGGSKVTNWTLSDPAKNIWSADVPVGTRSRQLYVDGKLADRTQLLLAESKKTRGHLVFTQRGLTVNDPALAERIAGLSNPGDLEIEEMGSFTDRYSPVRSVDGNTLVMEQPAWDNNNFGYDTLKSPYNRGAMYLNNAYELISGPNQWYLDSAKGKVFYRPAEGQSMTAADVRLPRLESLVQISGSYPDPVRNLAFRNLTFAHTTWNSPSGPQGYVDQQSGAHIVGKYAKPADFLTSCQDGCPEFEKTRNEWHQIPAAVQVSAAERVTFDGNRFEQLGSVGLGLGMDPNAHASGTGYGAGEIDVLGNSFTESAASAIVVGGVQPDAHHPRDPRMTNHDVRIVDNTISGVSQSYRDNAGILSTYVTRATITHNTLTDLPYDGVDIGWGWGINDPGGNLYYLEAGLYNYQPVYKTPTTFRENYVAYNLIHDTKQAMHDGGSIYTLSSSPGTVIERNYVYDSRVTFGALIDQGTRYVVMRNNVFLGSSRWVYINSDAGNPDTFNTKDNLVTGNWWDVGPARNPEGPGYNNQVVDNVQITDGVFPPEAQRVMKEAGARR</sequence>
<keyword evidence="3" id="KW-1185">Reference proteome</keyword>
<keyword evidence="1" id="KW-0732">Signal</keyword>
<dbReference type="Proteomes" id="UP000555407">
    <property type="component" value="Unassembled WGS sequence"/>
</dbReference>
<comment type="caution">
    <text evidence="2">The sequence shown here is derived from an EMBL/GenBank/DDBJ whole genome shotgun (WGS) entry which is preliminary data.</text>
</comment>
<dbReference type="EMBL" id="JAASRO010000001">
    <property type="protein sequence ID" value="NIK61635.1"/>
    <property type="molecule type" value="Genomic_DNA"/>
</dbReference>
<protein>
    <recommendedName>
        <fullName evidence="4">Right-handed parallel beta-helix repeat-containing protein</fullName>
    </recommendedName>
</protein>
<gene>
    <name evidence="2" type="ORF">BJY22_007352</name>
</gene>
<feature type="chain" id="PRO_5031098344" description="Right-handed parallel beta-helix repeat-containing protein" evidence="1">
    <location>
        <begin position="35"/>
        <end position="676"/>
    </location>
</feature>
<evidence type="ECO:0000313" key="3">
    <source>
        <dbReference type="Proteomes" id="UP000555407"/>
    </source>
</evidence>
<dbReference type="InterPro" id="IPR012334">
    <property type="entry name" value="Pectin_lyas_fold"/>
</dbReference>
<dbReference type="InterPro" id="IPR011050">
    <property type="entry name" value="Pectin_lyase_fold/virulence"/>
</dbReference>
<evidence type="ECO:0008006" key="4">
    <source>
        <dbReference type="Google" id="ProtNLM"/>
    </source>
</evidence>
<dbReference type="InterPro" id="IPR006626">
    <property type="entry name" value="PbH1"/>
</dbReference>
<dbReference type="AlphaFoldDB" id="A0A7X5VHZ5"/>
<evidence type="ECO:0000313" key="2">
    <source>
        <dbReference type="EMBL" id="NIK61635.1"/>
    </source>
</evidence>
<dbReference type="Gene3D" id="2.160.20.10">
    <property type="entry name" value="Single-stranded right-handed beta-helix, Pectin lyase-like"/>
    <property type="match status" value="2"/>
</dbReference>
<accession>A0A7X5VHZ5</accession>
<dbReference type="PANTHER" id="PTHR36453:SF1">
    <property type="entry name" value="RIGHT HANDED BETA HELIX DOMAIN-CONTAINING PROTEIN"/>
    <property type="match status" value="1"/>
</dbReference>
<organism evidence="2 3">
    <name type="scientific">Kribbella shirazensis</name>
    <dbReference type="NCBI Taxonomy" id="1105143"/>
    <lineage>
        <taxon>Bacteria</taxon>
        <taxon>Bacillati</taxon>
        <taxon>Actinomycetota</taxon>
        <taxon>Actinomycetes</taxon>
        <taxon>Propionibacteriales</taxon>
        <taxon>Kribbellaceae</taxon>
        <taxon>Kribbella</taxon>
    </lineage>
</organism>